<evidence type="ECO:0000256" key="1">
    <source>
        <dbReference type="SAM" id="SignalP"/>
    </source>
</evidence>
<dbReference type="InterPro" id="IPR050248">
    <property type="entry name" value="Polysacc_deacetylase_ArnD"/>
</dbReference>
<accession>A0A841C117</accession>
<reference evidence="3 4" key="1">
    <citation type="submission" date="2020-08" db="EMBL/GenBank/DDBJ databases">
        <title>Sequencing the genomes of 1000 actinobacteria strains.</title>
        <authorList>
            <person name="Klenk H.-P."/>
        </authorList>
    </citation>
    <scope>NUCLEOTIDE SEQUENCE [LARGE SCALE GENOMIC DNA]</scope>
    <source>
        <strain evidence="3 4">DSM 45362</strain>
    </source>
</reference>
<feature type="chain" id="PRO_5032471982" evidence="1">
    <location>
        <begin position="23"/>
        <end position="270"/>
    </location>
</feature>
<protein>
    <submittedName>
        <fullName evidence="3">Peptidoglycan/xylan/chitin deacetylase (PgdA/CDA1 family)</fullName>
    </submittedName>
</protein>
<comment type="caution">
    <text evidence="3">The sequence shown here is derived from an EMBL/GenBank/DDBJ whole genome shotgun (WGS) entry which is preliminary data.</text>
</comment>
<sequence>MAVSRRGLLLGSALTATGAAVGATAHLIPSLFGPDRLPLDGGYAPAGNADDWTPRGQIRTIWHVPTDQPLVALTFDDGPMPDWTPRVLDALDKADAPATFFMVGQNLRRHADLVKGRLGRHEVGNHTWEHKDLAKRDEASVRNQLVRCHEAIREVTGQTATLLRPPWGHLGGSTLTVADTMDYDVVMWSYRMPEDRFRTNPAGIVDDVAACVRPGTIMLAHDTGPADRLVTIDNLGEIIKAVRGKGMRLVTVSELLAAGTTASPGSGSKK</sequence>
<dbReference type="InterPro" id="IPR002509">
    <property type="entry name" value="NODB_dom"/>
</dbReference>
<evidence type="ECO:0000313" key="3">
    <source>
        <dbReference type="EMBL" id="MBB5873029.1"/>
    </source>
</evidence>
<organism evidence="3 4">
    <name type="scientific">Allocatelliglobosispora scoriae</name>
    <dbReference type="NCBI Taxonomy" id="643052"/>
    <lineage>
        <taxon>Bacteria</taxon>
        <taxon>Bacillati</taxon>
        <taxon>Actinomycetota</taxon>
        <taxon>Actinomycetes</taxon>
        <taxon>Micromonosporales</taxon>
        <taxon>Micromonosporaceae</taxon>
        <taxon>Allocatelliglobosispora</taxon>
    </lineage>
</organism>
<feature type="domain" description="NodB homology" evidence="2">
    <location>
        <begin position="69"/>
        <end position="250"/>
    </location>
</feature>
<keyword evidence="1" id="KW-0732">Signal</keyword>
<dbReference type="SUPFAM" id="SSF88713">
    <property type="entry name" value="Glycoside hydrolase/deacetylase"/>
    <property type="match status" value="1"/>
</dbReference>
<gene>
    <name evidence="3" type="ORF">F4553_006463</name>
</gene>
<dbReference type="PROSITE" id="PS51318">
    <property type="entry name" value="TAT"/>
    <property type="match status" value="1"/>
</dbReference>
<dbReference type="PANTHER" id="PTHR10587">
    <property type="entry name" value="GLYCOSYL TRANSFERASE-RELATED"/>
    <property type="match status" value="1"/>
</dbReference>
<dbReference type="GO" id="GO:0016810">
    <property type="term" value="F:hydrolase activity, acting on carbon-nitrogen (but not peptide) bonds"/>
    <property type="evidence" value="ECO:0007669"/>
    <property type="project" value="InterPro"/>
</dbReference>
<dbReference type="CDD" id="cd10917">
    <property type="entry name" value="CE4_NodB_like_6s_7s"/>
    <property type="match status" value="1"/>
</dbReference>
<dbReference type="RefSeq" id="WP_184843570.1">
    <property type="nucleotide sequence ID" value="NZ_JACHMN010000003.1"/>
</dbReference>
<feature type="signal peptide" evidence="1">
    <location>
        <begin position="1"/>
        <end position="22"/>
    </location>
</feature>
<evidence type="ECO:0000259" key="2">
    <source>
        <dbReference type="PROSITE" id="PS51677"/>
    </source>
</evidence>
<evidence type="ECO:0000313" key="4">
    <source>
        <dbReference type="Proteomes" id="UP000587527"/>
    </source>
</evidence>
<dbReference type="Gene3D" id="3.20.20.370">
    <property type="entry name" value="Glycoside hydrolase/deacetylase"/>
    <property type="match status" value="1"/>
</dbReference>
<keyword evidence="4" id="KW-1185">Reference proteome</keyword>
<name>A0A841C117_9ACTN</name>
<proteinExistence type="predicted"/>
<dbReference type="EMBL" id="JACHMN010000003">
    <property type="protein sequence ID" value="MBB5873029.1"/>
    <property type="molecule type" value="Genomic_DNA"/>
</dbReference>
<dbReference type="Pfam" id="PF01522">
    <property type="entry name" value="Polysacc_deac_1"/>
    <property type="match status" value="1"/>
</dbReference>
<dbReference type="InterPro" id="IPR006311">
    <property type="entry name" value="TAT_signal"/>
</dbReference>
<dbReference type="PROSITE" id="PS51677">
    <property type="entry name" value="NODB"/>
    <property type="match status" value="1"/>
</dbReference>
<dbReference type="InterPro" id="IPR011330">
    <property type="entry name" value="Glyco_hydro/deAcase_b/a-brl"/>
</dbReference>
<dbReference type="AlphaFoldDB" id="A0A841C117"/>
<dbReference type="GO" id="GO:0005975">
    <property type="term" value="P:carbohydrate metabolic process"/>
    <property type="evidence" value="ECO:0007669"/>
    <property type="project" value="InterPro"/>
</dbReference>
<dbReference type="Proteomes" id="UP000587527">
    <property type="component" value="Unassembled WGS sequence"/>
</dbReference>